<organism evidence="1 2">
    <name type="scientific">Flavobacterium pectinovorum</name>
    <dbReference type="NCBI Taxonomy" id="29533"/>
    <lineage>
        <taxon>Bacteria</taxon>
        <taxon>Pseudomonadati</taxon>
        <taxon>Bacteroidota</taxon>
        <taxon>Flavobacteriia</taxon>
        <taxon>Flavobacteriales</taxon>
        <taxon>Flavobacteriaceae</taxon>
        <taxon>Flavobacterium</taxon>
    </lineage>
</organism>
<evidence type="ECO:0008006" key="3">
    <source>
        <dbReference type="Google" id="ProtNLM"/>
    </source>
</evidence>
<dbReference type="Proteomes" id="UP000319700">
    <property type="component" value="Unassembled WGS sequence"/>
</dbReference>
<accession>A0A502EMT3</accession>
<sequence>MLNLKENSKNVREYFVDIKSKIEDRISKDGFLSTSLKNELKERLFDIITSAPNELPDINLEFIYKFIPLYDSATYDLYVRGSKTVKERHAYHPAIQSIQSIFNYKEITGNRYYLAEILKRHTCTYCNRNYIKTIGSTKDKVCRAEYDHWFNKDRYPLLALSFFNLIPSCSSCNKLKSNKNFELDTHLQPYINDLNEKFKFSYRKKTFVDNNVTIADESSLPAKTKKMIETFKIKEIYNAHSDTELRDLLDLRYKYSENYIDILINKTFKNIMSREEIYRLVFGIEINEDDFHKRPFSKFKKDILSELEIIKPKSP</sequence>
<dbReference type="EMBL" id="RCZH01000010">
    <property type="protein sequence ID" value="TPG38384.1"/>
    <property type="molecule type" value="Genomic_DNA"/>
</dbReference>
<evidence type="ECO:0000313" key="2">
    <source>
        <dbReference type="Proteomes" id="UP000319700"/>
    </source>
</evidence>
<keyword evidence="2" id="KW-1185">Reference proteome</keyword>
<comment type="caution">
    <text evidence="1">The sequence shown here is derived from an EMBL/GenBank/DDBJ whole genome shotgun (WGS) entry which is preliminary data.</text>
</comment>
<reference evidence="1 2" key="1">
    <citation type="journal article" date="2019" name="Environ. Microbiol.">
        <title>Species interactions and distinct microbial communities in high Arctic permafrost affected cryosols are associated with the CH4 and CO2 gas fluxes.</title>
        <authorList>
            <person name="Altshuler I."/>
            <person name="Hamel J."/>
            <person name="Turney S."/>
            <person name="Magnuson E."/>
            <person name="Levesque R."/>
            <person name="Greer C."/>
            <person name="Whyte L.G."/>
        </authorList>
    </citation>
    <scope>NUCLEOTIDE SEQUENCE [LARGE SCALE GENOMIC DNA]</scope>
    <source>
        <strain evidence="1 2">42</strain>
    </source>
</reference>
<dbReference type="Gene3D" id="1.10.30.50">
    <property type="match status" value="1"/>
</dbReference>
<dbReference type="RefSeq" id="WP_140508695.1">
    <property type="nucleotide sequence ID" value="NZ_RCZH01000010.1"/>
</dbReference>
<evidence type="ECO:0000313" key="1">
    <source>
        <dbReference type="EMBL" id="TPG38384.1"/>
    </source>
</evidence>
<dbReference type="OrthoDB" id="9816185at2"/>
<proteinExistence type="predicted"/>
<gene>
    <name evidence="1" type="ORF">EAH81_15745</name>
</gene>
<name>A0A502EMT3_9FLAO</name>
<dbReference type="AlphaFoldDB" id="A0A502EMT3"/>
<protein>
    <recommendedName>
        <fullName evidence="3">HNH endonuclease</fullName>
    </recommendedName>
</protein>